<accession>A0A7C1X1V0</accession>
<evidence type="ECO:0000256" key="4">
    <source>
        <dbReference type="ARBA" id="ARBA00022989"/>
    </source>
</evidence>
<comment type="caution">
    <text evidence="6">The sequence shown here is derived from an EMBL/GenBank/DDBJ whole genome shotgun (WGS) entry which is preliminary data.</text>
</comment>
<keyword evidence="3" id="KW-0812">Transmembrane</keyword>
<dbReference type="GO" id="GO:0005886">
    <property type="term" value="C:plasma membrane"/>
    <property type="evidence" value="ECO:0007669"/>
    <property type="project" value="UniProtKB-SubCell"/>
</dbReference>
<organism evidence="6">
    <name type="scientific">Thermomicrobium roseum</name>
    <dbReference type="NCBI Taxonomy" id="500"/>
    <lineage>
        <taxon>Bacteria</taxon>
        <taxon>Pseudomonadati</taxon>
        <taxon>Thermomicrobiota</taxon>
        <taxon>Thermomicrobia</taxon>
        <taxon>Thermomicrobiales</taxon>
        <taxon>Thermomicrobiaceae</taxon>
        <taxon>Thermomicrobium</taxon>
    </lineage>
</organism>
<protein>
    <submittedName>
        <fullName evidence="6">ABC transporter permease</fullName>
    </submittedName>
</protein>
<dbReference type="GO" id="GO:0022857">
    <property type="term" value="F:transmembrane transporter activity"/>
    <property type="evidence" value="ECO:0007669"/>
    <property type="project" value="InterPro"/>
</dbReference>
<dbReference type="Pfam" id="PF02653">
    <property type="entry name" value="BPD_transp_2"/>
    <property type="match status" value="1"/>
</dbReference>
<name>A0A7C1X1V0_THERO</name>
<reference evidence="6" key="1">
    <citation type="journal article" date="2020" name="mSystems">
        <title>Genome- and Community-Level Interaction Insights into Carbon Utilization and Element Cycling Functions of Hydrothermarchaeota in Hydrothermal Sediment.</title>
        <authorList>
            <person name="Zhou Z."/>
            <person name="Liu Y."/>
            <person name="Xu W."/>
            <person name="Pan J."/>
            <person name="Luo Z.H."/>
            <person name="Li M."/>
        </authorList>
    </citation>
    <scope>NUCLEOTIDE SEQUENCE [LARGE SCALE GENOMIC DNA]</scope>
    <source>
        <strain evidence="6">SpSt-222</strain>
    </source>
</reference>
<dbReference type="CDD" id="cd06580">
    <property type="entry name" value="TM_PBP1_transp_TpRbsC_like"/>
    <property type="match status" value="1"/>
</dbReference>
<dbReference type="AlphaFoldDB" id="A0A7C1X1V0"/>
<proteinExistence type="predicted"/>
<sequence>MRAVIGDYTIRVERRADLRWWHTTLASVLAIVVSLFLVGFAFLRVGADPLEVYSEIVKYAFLSEFGLPQTINRATFVLLAAFALIVPLRAGLWNIGMPGQIYAATLAAFGVAYAFGAKRSVNVQLPGELIIPLMFLAALAAGAVYGAIAGFLRGRFQVNEIVTTMMLNWAMLWIVAHMIREGGPFMGRTAEGEGFTLPTSLRLPQILGVPLTVYIALALAVLLTWFLAKTTLGYRIRTYGESPRAAEYAGIDATRISTLVFALGGLLAGLAGYHYFAAVPGVFKIPKNYADFGDFSFYGLITGLIARNNPIAAIPVAVLFGGVSGGARFMQGKLRLAFGIDYALLGVLMIMMVAFQALAHYSVRVERQAAVPRPQLELERGESRVESPRH</sequence>
<dbReference type="PANTHER" id="PTHR47089">
    <property type="entry name" value="ABC TRANSPORTER, PERMEASE PROTEIN"/>
    <property type="match status" value="1"/>
</dbReference>
<evidence type="ECO:0000256" key="5">
    <source>
        <dbReference type="ARBA" id="ARBA00023136"/>
    </source>
</evidence>
<evidence type="ECO:0000313" key="6">
    <source>
        <dbReference type="EMBL" id="HEF66276.1"/>
    </source>
</evidence>
<dbReference type="EMBL" id="DSJL01000011">
    <property type="protein sequence ID" value="HEF66276.1"/>
    <property type="molecule type" value="Genomic_DNA"/>
</dbReference>
<gene>
    <name evidence="6" type="ORF">ENP47_11880</name>
</gene>
<keyword evidence="5" id="KW-0472">Membrane</keyword>
<evidence type="ECO:0000256" key="2">
    <source>
        <dbReference type="ARBA" id="ARBA00022475"/>
    </source>
</evidence>
<evidence type="ECO:0000256" key="1">
    <source>
        <dbReference type="ARBA" id="ARBA00004651"/>
    </source>
</evidence>
<dbReference type="PANTHER" id="PTHR47089:SF1">
    <property type="entry name" value="GUANOSINE ABC TRANSPORTER PERMEASE PROTEIN NUPP"/>
    <property type="match status" value="1"/>
</dbReference>
<evidence type="ECO:0000256" key="3">
    <source>
        <dbReference type="ARBA" id="ARBA00022692"/>
    </source>
</evidence>
<dbReference type="InterPro" id="IPR001851">
    <property type="entry name" value="ABC_transp_permease"/>
</dbReference>
<keyword evidence="4" id="KW-1133">Transmembrane helix</keyword>
<comment type="subcellular location">
    <subcellularLocation>
        <location evidence="1">Cell membrane</location>
        <topology evidence="1">Multi-pass membrane protein</topology>
    </subcellularLocation>
</comment>
<keyword evidence="2" id="KW-1003">Cell membrane</keyword>